<reference evidence="2 3" key="1">
    <citation type="submission" date="2019-04" db="EMBL/GenBank/DDBJ databases">
        <title>Friends and foes A comparative genomics study of 23 Aspergillus species from section Flavi.</title>
        <authorList>
            <consortium name="DOE Joint Genome Institute"/>
            <person name="Kjaerbolling I."/>
            <person name="Vesth T."/>
            <person name="Frisvad J.C."/>
            <person name="Nybo J.L."/>
            <person name="Theobald S."/>
            <person name="Kildgaard S."/>
            <person name="Isbrandt T."/>
            <person name="Kuo A."/>
            <person name="Sato A."/>
            <person name="Lyhne E.K."/>
            <person name="Kogle M.E."/>
            <person name="Wiebenga A."/>
            <person name="Kun R.S."/>
            <person name="Lubbers R.J."/>
            <person name="Makela M.R."/>
            <person name="Barry K."/>
            <person name="Chovatia M."/>
            <person name="Clum A."/>
            <person name="Daum C."/>
            <person name="Haridas S."/>
            <person name="He G."/>
            <person name="LaButti K."/>
            <person name="Lipzen A."/>
            <person name="Mondo S."/>
            <person name="Riley R."/>
            <person name="Salamov A."/>
            <person name="Simmons B.A."/>
            <person name="Magnuson J.K."/>
            <person name="Henrissat B."/>
            <person name="Mortensen U.H."/>
            <person name="Larsen T.O."/>
            <person name="Devries R.P."/>
            <person name="Grigoriev I.V."/>
            <person name="Machida M."/>
            <person name="Baker S.E."/>
            <person name="Andersen M.R."/>
        </authorList>
    </citation>
    <scope>NUCLEOTIDE SEQUENCE [LARGE SCALE GENOMIC DNA]</scope>
    <source>
        <strain evidence="2 3">IBT 18842</strain>
    </source>
</reference>
<dbReference type="AlphaFoldDB" id="A0A5N6TWS6"/>
<gene>
    <name evidence="2" type="ORF">BDV25DRAFT_139570</name>
</gene>
<evidence type="ECO:0000313" key="2">
    <source>
        <dbReference type="EMBL" id="KAE8150740.1"/>
    </source>
</evidence>
<keyword evidence="3" id="KW-1185">Reference proteome</keyword>
<accession>A0A5N6TWS6</accession>
<sequence>MTAICKTSECTYTFLNLKDHTLDATETLCPLDHGLNFQHSNHTLGALERLPLEIFNMILVNLDIQSLTTRPFGASVNKQGGQWTPYQNAIRKFGLNVKDLAALPSMKSVPGRYPPRGVKCGTRLTLYDRAAARQAGIDLHGSAEAMEQSASQISSQRLERYESRRLLRSPRDNSSLRQPRGNNEFDGLSSNPRRFMGLVRVPRINPRTGSLEWGDHCLACKPYHYSRPLHWRRKFTPEGLQEHLNECGEIIQGKHVDQANRDS</sequence>
<dbReference type="EMBL" id="ML742087">
    <property type="protein sequence ID" value="KAE8150740.1"/>
    <property type="molecule type" value="Genomic_DNA"/>
</dbReference>
<feature type="region of interest" description="Disordered" evidence="1">
    <location>
        <begin position="147"/>
        <end position="189"/>
    </location>
</feature>
<proteinExistence type="predicted"/>
<feature type="compositionally biased region" description="Basic and acidic residues" evidence="1">
    <location>
        <begin position="157"/>
        <end position="171"/>
    </location>
</feature>
<protein>
    <recommendedName>
        <fullName evidence="4">F-box domain-containing protein</fullName>
    </recommendedName>
</protein>
<evidence type="ECO:0008006" key="4">
    <source>
        <dbReference type="Google" id="ProtNLM"/>
    </source>
</evidence>
<feature type="compositionally biased region" description="Polar residues" evidence="1">
    <location>
        <begin position="172"/>
        <end position="181"/>
    </location>
</feature>
<dbReference type="Proteomes" id="UP000325780">
    <property type="component" value="Unassembled WGS sequence"/>
</dbReference>
<evidence type="ECO:0000313" key="3">
    <source>
        <dbReference type="Proteomes" id="UP000325780"/>
    </source>
</evidence>
<evidence type="ECO:0000256" key="1">
    <source>
        <dbReference type="SAM" id="MobiDB-lite"/>
    </source>
</evidence>
<dbReference type="OrthoDB" id="2687876at2759"/>
<name>A0A5N6TWS6_ASPAV</name>
<organism evidence="2 3">
    <name type="scientific">Aspergillus avenaceus</name>
    <dbReference type="NCBI Taxonomy" id="36643"/>
    <lineage>
        <taxon>Eukaryota</taxon>
        <taxon>Fungi</taxon>
        <taxon>Dikarya</taxon>
        <taxon>Ascomycota</taxon>
        <taxon>Pezizomycotina</taxon>
        <taxon>Eurotiomycetes</taxon>
        <taxon>Eurotiomycetidae</taxon>
        <taxon>Eurotiales</taxon>
        <taxon>Aspergillaceae</taxon>
        <taxon>Aspergillus</taxon>
        <taxon>Aspergillus subgen. Circumdati</taxon>
    </lineage>
</organism>